<proteinExistence type="inferred from homology"/>
<accession>A0ABR1SK33</accession>
<comment type="caution">
    <text evidence="6">The sequence shown here is derived from an EMBL/GenBank/DDBJ whole genome shotgun (WGS) entry which is preliminary data.</text>
</comment>
<dbReference type="PIRSF" id="PIRSF028763">
    <property type="entry name" value="RNA_pol_Rpc34"/>
    <property type="match status" value="1"/>
</dbReference>
<evidence type="ECO:0000256" key="2">
    <source>
        <dbReference type="ARBA" id="ARBA00011038"/>
    </source>
</evidence>
<dbReference type="Proteomes" id="UP001444661">
    <property type="component" value="Unassembled WGS sequence"/>
</dbReference>
<dbReference type="InterPro" id="IPR036390">
    <property type="entry name" value="WH_DNA-bd_sf"/>
</dbReference>
<evidence type="ECO:0000256" key="5">
    <source>
        <dbReference type="ARBA" id="ARBA00023242"/>
    </source>
</evidence>
<evidence type="ECO:0000313" key="7">
    <source>
        <dbReference type="Proteomes" id="UP001444661"/>
    </source>
</evidence>
<protein>
    <recommendedName>
        <fullName evidence="8">DNA-directed RNA polymerase III subunit RPC6</fullName>
    </recommendedName>
</protein>
<organism evidence="6 7">
    <name type="scientific">Apiospora rasikravindrae</name>
    <dbReference type="NCBI Taxonomy" id="990691"/>
    <lineage>
        <taxon>Eukaryota</taxon>
        <taxon>Fungi</taxon>
        <taxon>Dikarya</taxon>
        <taxon>Ascomycota</taxon>
        <taxon>Pezizomycotina</taxon>
        <taxon>Sordariomycetes</taxon>
        <taxon>Xylariomycetidae</taxon>
        <taxon>Amphisphaeriales</taxon>
        <taxon>Apiosporaceae</taxon>
        <taxon>Apiospora</taxon>
    </lineage>
</organism>
<keyword evidence="7" id="KW-1185">Reference proteome</keyword>
<evidence type="ECO:0000256" key="3">
    <source>
        <dbReference type="ARBA" id="ARBA00022478"/>
    </source>
</evidence>
<dbReference type="PANTHER" id="PTHR12780">
    <property type="entry name" value="RNA POLYMERASE III DNA DIRECTED , 39KD SUBUNIT-RELATED"/>
    <property type="match status" value="1"/>
</dbReference>
<dbReference type="Gene3D" id="1.10.10.10">
    <property type="entry name" value="Winged helix-like DNA-binding domain superfamily/Winged helix DNA-binding domain"/>
    <property type="match status" value="1"/>
</dbReference>
<dbReference type="InterPro" id="IPR036388">
    <property type="entry name" value="WH-like_DNA-bd_sf"/>
</dbReference>
<dbReference type="EMBL" id="JAQQWK010000009">
    <property type="protein sequence ID" value="KAK8034688.1"/>
    <property type="molecule type" value="Genomic_DNA"/>
</dbReference>
<evidence type="ECO:0000313" key="6">
    <source>
        <dbReference type="EMBL" id="KAK8034688.1"/>
    </source>
</evidence>
<keyword evidence="5" id="KW-0539">Nucleus</keyword>
<keyword evidence="3" id="KW-0240">DNA-directed RNA polymerase</keyword>
<name>A0ABR1SK33_9PEZI</name>
<comment type="similarity">
    <text evidence="2">Belongs to the eukaryotic RPC34/RPC39 RNA polymerase subunit family.</text>
</comment>
<dbReference type="InterPro" id="IPR016049">
    <property type="entry name" value="RNA_pol_Rpc34-like"/>
</dbReference>
<evidence type="ECO:0008006" key="8">
    <source>
        <dbReference type="Google" id="ProtNLM"/>
    </source>
</evidence>
<gene>
    <name evidence="6" type="ORF">PG993_009683</name>
</gene>
<evidence type="ECO:0000256" key="4">
    <source>
        <dbReference type="ARBA" id="ARBA00023163"/>
    </source>
</evidence>
<comment type="subcellular location">
    <subcellularLocation>
        <location evidence="1">Nucleus</location>
    </subcellularLocation>
</comment>
<evidence type="ECO:0000256" key="1">
    <source>
        <dbReference type="ARBA" id="ARBA00004123"/>
    </source>
</evidence>
<dbReference type="SUPFAM" id="SSF46785">
    <property type="entry name" value="Winged helix' DNA-binding domain"/>
    <property type="match status" value="1"/>
</dbReference>
<dbReference type="InterPro" id="IPR007832">
    <property type="entry name" value="RNA_pol_Rpc34"/>
</dbReference>
<keyword evidence="4" id="KW-0804">Transcription</keyword>
<sequence length="415" mass="46028">MDDKKEELKELLYQACEEKLDDETAYSRSFSQDDLQSLSICRELKMDLKTLMGLVQSLTNDRRFIPLQSASGPVWRLRPEEEANKYRGLEKDQVLVYSWIDNAGGEGIWQQTLRNKTGITQDQQFKNILKQLEAKRLITSFMSVQNASHKCWIKASIKPSIKATGGPWYADGDLDESFINILLNVVFDFIKDQGSYSTRSSGGTTRGASTSPVLPKKVLKGKESEVAIAARGKKRDADAITNDDESTPLKARRSNGQQRILLPMPAGYSNYITLAEITERIAAANITRGTKLKESDVKQLLDVLMYDGRIEEIKVGRRVGYRAVRISKHDPSNFVPGSVPSYDLPSNGLTEAPCGRCPVFELCEEGDPCGRAAVSTSMSGLHNTLGSKQPSCIVWSTYVSSLSMFTPPGLQISIP</sequence>
<reference evidence="6 7" key="1">
    <citation type="submission" date="2023-01" db="EMBL/GenBank/DDBJ databases">
        <title>Analysis of 21 Apiospora genomes using comparative genomics revels a genus with tremendous synthesis potential of carbohydrate active enzymes and secondary metabolites.</title>
        <authorList>
            <person name="Sorensen T."/>
        </authorList>
    </citation>
    <scope>NUCLEOTIDE SEQUENCE [LARGE SCALE GENOMIC DNA]</scope>
    <source>
        <strain evidence="6 7">CBS 33761</strain>
    </source>
</reference>
<dbReference type="Pfam" id="PF05158">
    <property type="entry name" value="RNA_pol_Rpc34"/>
    <property type="match status" value="1"/>
</dbReference>